<sequence>MSELSRELKLDPALAAQDGSANGQPPALRPDVAATSDEYENRQTYLQGARLHLTTAALSLCLFLTNLEIPIVVTALVDITNQLGGFSESNWVVSAYLLGYAGILIIVAKLSDIFGRKPVLLVMVLVFVVFSGACGASQSIRQLIIFRSFQGIGGAGNYAVSMVVILELVPSHKYAMYTSAISIVYSLSLLLGPILGGAIAERSAWRWIFLLNVPAGLVVVVVIFFSIPNGFPHHAKPPHERPNLGRVFSSDSIKRLDHLGTALLLLATVFLVSALEEAGKHYPWKSAFIITFLIISGLSWIAFFIWERRVTLQGNVREPVFPWRFVQSRVWIGMLLNALFLGAPWFCAAFQLPQRLQIVNSLSPLDAGVRFIPFTLAAPLGTAFAPIVAKMAKIPPIYLVLLAAILQVVGLALISTLPNTREVIPAQYGYEIIAGFGCGINITLLLLMAPFSVQERDKAVAMGSVAQFRVMGGAIGLAIITAAFNGLVMQRLSNFLSNDQLSELLLYPGTITSYPSPIQDAIRNTFADGYTLQIKILAGLAAGQIPATLLMWQKNQIMV</sequence>
<keyword evidence="2" id="KW-1185">Reference proteome</keyword>
<reference evidence="1" key="1">
    <citation type="submission" date="2022-10" db="EMBL/GenBank/DDBJ databases">
        <title>Genome Sequence of Xylaria curta.</title>
        <authorList>
            <person name="Buettner E."/>
        </authorList>
    </citation>
    <scope>NUCLEOTIDE SEQUENCE</scope>
    <source>
        <strain evidence="1">Babe10</strain>
    </source>
</reference>
<name>A0ACC1MZ55_9PEZI</name>
<protein>
    <submittedName>
        <fullName evidence="1">Uncharacterized protein</fullName>
    </submittedName>
</protein>
<gene>
    <name evidence="1" type="ORF">NUW58_g9397</name>
</gene>
<evidence type="ECO:0000313" key="2">
    <source>
        <dbReference type="Proteomes" id="UP001143856"/>
    </source>
</evidence>
<dbReference type="EMBL" id="JAPDGR010003369">
    <property type="protein sequence ID" value="KAJ2971514.1"/>
    <property type="molecule type" value="Genomic_DNA"/>
</dbReference>
<dbReference type="Proteomes" id="UP001143856">
    <property type="component" value="Unassembled WGS sequence"/>
</dbReference>
<organism evidence="1 2">
    <name type="scientific">Xylaria curta</name>
    <dbReference type="NCBI Taxonomy" id="42375"/>
    <lineage>
        <taxon>Eukaryota</taxon>
        <taxon>Fungi</taxon>
        <taxon>Dikarya</taxon>
        <taxon>Ascomycota</taxon>
        <taxon>Pezizomycotina</taxon>
        <taxon>Sordariomycetes</taxon>
        <taxon>Xylariomycetidae</taxon>
        <taxon>Xylariales</taxon>
        <taxon>Xylariaceae</taxon>
        <taxon>Xylaria</taxon>
    </lineage>
</organism>
<comment type="caution">
    <text evidence="1">The sequence shown here is derived from an EMBL/GenBank/DDBJ whole genome shotgun (WGS) entry which is preliminary data.</text>
</comment>
<accession>A0ACC1MZ55</accession>
<proteinExistence type="predicted"/>
<evidence type="ECO:0000313" key="1">
    <source>
        <dbReference type="EMBL" id="KAJ2971514.1"/>
    </source>
</evidence>